<evidence type="ECO:0000256" key="1">
    <source>
        <dbReference type="SAM" id="Phobius"/>
    </source>
</evidence>
<dbReference type="PANTHER" id="PTHR35335">
    <property type="entry name" value="UPF0716 PROTEIN FXSA"/>
    <property type="match status" value="1"/>
</dbReference>
<feature type="transmembrane region" description="Helical" evidence="1">
    <location>
        <begin position="26"/>
        <end position="44"/>
    </location>
</feature>
<proteinExistence type="predicted"/>
<keyword evidence="1" id="KW-0472">Membrane</keyword>
<evidence type="ECO:0000313" key="2">
    <source>
        <dbReference type="EMBL" id="WUM20725.1"/>
    </source>
</evidence>
<protein>
    <submittedName>
        <fullName evidence="2">FxsA family protein</fullName>
    </submittedName>
</protein>
<dbReference type="Pfam" id="PF04186">
    <property type="entry name" value="FxsA"/>
    <property type="match status" value="1"/>
</dbReference>
<dbReference type="InterPro" id="IPR007313">
    <property type="entry name" value="FxsA"/>
</dbReference>
<organism evidence="2 3">
    <name type="scientific">Williamsia herbipolensis</name>
    <dbReference type="NCBI Taxonomy" id="1603258"/>
    <lineage>
        <taxon>Bacteria</taxon>
        <taxon>Bacillati</taxon>
        <taxon>Actinomycetota</taxon>
        <taxon>Actinomycetes</taxon>
        <taxon>Mycobacteriales</taxon>
        <taxon>Nocardiaceae</taxon>
        <taxon>Williamsia</taxon>
    </lineage>
</organism>
<keyword evidence="1" id="KW-0812">Transmembrane</keyword>
<dbReference type="RefSeq" id="WP_328857951.1">
    <property type="nucleotide sequence ID" value="NZ_CP108021.1"/>
</dbReference>
<keyword evidence="1" id="KW-1133">Transmembrane helix</keyword>
<dbReference type="KEGG" id="whr:OG579_02520"/>
<keyword evidence="3" id="KW-1185">Reference proteome</keyword>
<name>A0AAU4K3T6_9NOCA</name>
<accession>A0AAU4K3T6</accession>
<evidence type="ECO:0000313" key="3">
    <source>
        <dbReference type="Proteomes" id="UP001432128"/>
    </source>
</evidence>
<gene>
    <name evidence="2" type="ORF">OG579_02520</name>
</gene>
<dbReference type="NCBIfam" id="NF008528">
    <property type="entry name" value="PRK11463.1-2"/>
    <property type="match status" value="1"/>
</dbReference>
<dbReference type="AlphaFoldDB" id="A0AAU4K3T6"/>
<dbReference type="Proteomes" id="UP001432128">
    <property type="component" value="Chromosome"/>
</dbReference>
<dbReference type="PANTHER" id="PTHR35335:SF1">
    <property type="entry name" value="UPF0716 PROTEIN FXSA"/>
    <property type="match status" value="1"/>
</dbReference>
<sequence length="157" mass="16238">MKLAVFATYLLVEIGAFVGLVYAIGFWWTLLATFAAVIIGVALLRRQGARVFAELRAAADGSTDSVRPLTDTALLAGSVFLLFLPGIVSTVLGIALLLGPVRALARPLVAALGARRVVTAMNRYGAAGGRGIVVEGEVVDPTHPASPGATPGWRSIG</sequence>
<dbReference type="EMBL" id="CP108021">
    <property type="protein sequence ID" value="WUM20725.1"/>
    <property type="molecule type" value="Genomic_DNA"/>
</dbReference>
<feature type="transmembrane region" description="Helical" evidence="1">
    <location>
        <begin position="73"/>
        <end position="98"/>
    </location>
</feature>
<reference evidence="2 3" key="1">
    <citation type="submission" date="2022-10" db="EMBL/GenBank/DDBJ databases">
        <title>The complete genomes of actinobacterial strains from the NBC collection.</title>
        <authorList>
            <person name="Joergensen T.S."/>
            <person name="Alvarez Arevalo M."/>
            <person name="Sterndorff E.B."/>
            <person name="Faurdal D."/>
            <person name="Vuksanovic O."/>
            <person name="Mourched A.-S."/>
            <person name="Charusanti P."/>
            <person name="Shaw S."/>
            <person name="Blin K."/>
            <person name="Weber T."/>
        </authorList>
    </citation>
    <scope>NUCLEOTIDE SEQUENCE [LARGE SCALE GENOMIC DNA]</scope>
    <source>
        <strain evidence="2 3">NBC_00319</strain>
    </source>
</reference>
<dbReference type="GO" id="GO:0016020">
    <property type="term" value="C:membrane"/>
    <property type="evidence" value="ECO:0007669"/>
    <property type="project" value="InterPro"/>
</dbReference>